<dbReference type="GO" id="GO:0030295">
    <property type="term" value="F:protein kinase activator activity"/>
    <property type="evidence" value="ECO:0007669"/>
    <property type="project" value="TreeGrafter"/>
</dbReference>
<dbReference type="Pfam" id="PF01585">
    <property type="entry name" value="G-patch"/>
    <property type="match status" value="1"/>
</dbReference>
<evidence type="ECO:0000256" key="2">
    <source>
        <dbReference type="ARBA" id="ARBA00004623"/>
    </source>
</evidence>
<dbReference type="GO" id="GO:0003676">
    <property type="term" value="F:nucleic acid binding"/>
    <property type="evidence" value="ECO:0007669"/>
    <property type="project" value="InterPro"/>
</dbReference>
<dbReference type="STRING" id="418784.A0A2P7YXK8"/>
<dbReference type="GO" id="GO:0034727">
    <property type="term" value="P:piecemeal microautophagy of the nucleus"/>
    <property type="evidence" value="ECO:0007669"/>
    <property type="project" value="TreeGrafter"/>
</dbReference>
<evidence type="ECO:0000256" key="8">
    <source>
        <dbReference type="SAM" id="MobiDB-lite"/>
    </source>
</evidence>
<feature type="region of interest" description="Disordered" evidence="8">
    <location>
        <begin position="473"/>
        <end position="529"/>
    </location>
</feature>
<dbReference type="PANTHER" id="PTHR28005:SF1">
    <property type="entry name" value="AUTOPHAGY-RELATED PROTEIN 17"/>
    <property type="match status" value="1"/>
</dbReference>
<dbReference type="SMART" id="SM00443">
    <property type="entry name" value="G_patch"/>
    <property type="match status" value="1"/>
</dbReference>
<dbReference type="VEuPathDB" id="FungiDB:C7M61_000327"/>
<keyword evidence="5" id="KW-0963">Cytoplasm</keyword>
<evidence type="ECO:0000256" key="1">
    <source>
        <dbReference type="ARBA" id="ARBA00004496"/>
    </source>
</evidence>
<dbReference type="PROSITE" id="PS50174">
    <property type="entry name" value="G_PATCH"/>
    <property type="match status" value="1"/>
</dbReference>
<feature type="domain" description="G-patch" evidence="9">
    <location>
        <begin position="530"/>
        <end position="576"/>
    </location>
</feature>
<dbReference type="Proteomes" id="UP000241107">
    <property type="component" value="Unassembled WGS sequence"/>
</dbReference>
<evidence type="ECO:0000259" key="9">
    <source>
        <dbReference type="PROSITE" id="PS50174"/>
    </source>
</evidence>
<keyword evidence="11" id="KW-1185">Reference proteome</keyword>
<evidence type="ECO:0000256" key="6">
    <source>
        <dbReference type="ARBA" id="ARBA00023006"/>
    </source>
</evidence>
<dbReference type="InterPro" id="IPR045326">
    <property type="entry name" value="ATG17-like_dom"/>
</dbReference>
<dbReference type="GO" id="GO:0034045">
    <property type="term" value="C:phagophore assembly site membrane"/>
    <property type="evidence" value="ECO:0007669"/>
    <property type="project" value="UniProtKB-SubCell"/>
</dbReference>
<feature type="compositionally biased region" description="Low complexity" evidence="8">
    <location>
        <begin position="474"/>
        <end position="493"/>
    </location>
</feature>
<organism evidence="10 11">
    <name type="scientific">Candidozyma pseudohaemuli</name>
    <dbReference type="NCBI Taxonomy" id="418784"/>
    <lineage>
        <taxon>Eukaryota</taxon>
        <taxon>Fungi</taxon>
        <taxon>Dikarya</taxon>
        <taxon>Ascomycota</taxon>
        <taxon>Saccharomycotina</taxon>
        <taxon>Pichiomycetes</taxon>
        <taxon>Metschnikowiaceae</taxon>
        <taxon>Candidozyma</taxon>
    </lineage>
</organism>
<sequence>MSFSISDVQQWAQEAFRTLEKARELSSSAQAVLESTAHILRDQLPKRVQVASENLGLIMDQHANISALMEHIRVQVNDGIIGSHKSAAETQLKPVMERLDQVLNQLRTTPVPEALLSDEVDDKASYKNLGDFIADEEINLLKENIQIYLANSAKTCDLLAQQLEVLLKEYHRNSKKYLSLHKMYKSSVAETATLLRFAAMTQSPPKEQSNIVRAILRENGSLEQELVSLLEMLTNHYDQCSIAVDLLKSNGESSGVNYEVLQADTAELPHVLREFAAIHDIIMNNETRAAKFVELKLPMIESFVEQSTAHTETNTAFKNEKITKFVLLILRVEEVLRLCLIETAEPPTKLAIGLYTDVVNQLLHHYTQFLAIFKQHYITELHYEQYVYPRKYVRMLDDFLHGPLLELEEDERARRAQWLSRYGDFIPKELILPGFQSQPCVVQVTTEGLEMLQAGTAEEDEARLLLLLKRHQSRGGSSQQSSNNASSNGPSMSMAVRDEYSDLEDSEDEPMLETPAVPEPPQPSGSHVSQYGIGAKLLMKMGYKQGQGLGANQEGIVNPIETKLRPKGLGVGGVHEKTSNEATKTIKEVSVKVDDKDLELEGLRRRYSSIVQRLKTRGVKLHYQFEEILRLDLTDEGGSQEENATRLRSGWDDLVKLESDITALDTNMRLESEEAKAFEIETAEGLSLIESLQDLQSILEDYNQQQTKEAATQCVEKITRMRNRPEIVLAHLLIVILSEHIPSKLDPRDEDLALWCSLVRELEVHLSMHLGEWDSLLLSKLKTDIEPLLEEAQFDAVQDLVVSWNDLPAISDSTLFKRTLFDQVLQPIIERELDNWNIVESEDSKLHVLNLAISVGLDTDILSTTFQPLEARFTSLVQPNSELWNLVLTAKDIKALYQSSLKNILVHHNAWAENKVSKFIDDIGREETKASQNTLKVVRWMGGLTIITVCCSLFWASSMSAPVREKEIDLGDLSKDVRKEKD</sequence>
<dbReference type="EMBL" id="PYFQ01000001">
    <property type="protein sequence ID" value="PSK40679.1"/>
    <property type="molecule type" value="Genomic_DNA"/>
</dbReference>
<dbReference type="GO" id="GO:1990316">
    <property type="term" value="C:Atg1/ULK1 kinase complex"/>
    <property type="evidence" value="ECO:0007669"/>
    <property type="project" value="TreeGrafter"/>
</dbReference>
<keyword evidence="6" id="KW-0072">Autophagy</keyword>
<comment type="subcellular location">
    <subcellularLocation>
        <location evidence="1">Cytoplasm</location>
    </subcellularLocation>
    <subcellularLocation>
        <location evidence="2">Preautophagosomal structure membrane</location>
        <topology evidence="2">Peripheral membrane protein</topology>
    </subcellularLocation>
</comment>
<dbReference type="AlphaFoldDB" id="A0A2P7YXK8"/>
<feature type="compositionally biased region" description="Acidic residues" evidence="8">
    <location>
        <begin position="501"/>
        <end position="511"/>
    </location>
</feature>
<dbReference type="GO" id="GO:0060090">
    <property type="term" value="F:molecular adaptor activity"/>
    <property type="evidence" value="ECO:0007669"/>
    <property type="project" value="TreeGrafter"/>
</dbReference>
<evidence type="ECO:0000256" key="3">
    <source>
        <dbReference type="ARBA" id="ARBA00006259"/>
    </source>
</evidence>
<dbReference type="RefSeq" id="XP_024715378.1">
    <property type="nucleotide sequence ID" value="XM_024855779.1"/>
</dbReference>
<dbReference type="GO" id="GO:0000045">
    <property type="term" value="P:autophagosome assembly"/>
    <property type="evidence" value="ECO:0007669"/>
    <property type="project" value="TreeGrafter"/>
</dbReference>
<proteinExistence type="inferred from homology"/>
<accession>A0A2P7YXK8</accession>
<dbReference type="InterPro" id="IPR000467">
    <property type="entry name" value="G_patch_dom"/>
</dbReference>
<evidence type="ECO:0000256" key="5">
    <source>
        <dbReference type="ARBA" id="ARBA00022490"/>
    </source>
</evidence>
<dbReference type="InterPro" id="IPR007240">
    <property type="entry name" value="Atg17"/>
</dbReference>
<evidence type="ECO:0000256" key="4">
    <source>
        <dbReference type="ARBA" id="ARBA00013806"/>
    </source>
</evidence>
<dbReference type="GO" id="GO:0000422">
    <property type="term" value="P:autophagy of mitochondrion"/>
    <property type="evidence" value="ECO:0007669"/>
    <property type="project" value="TreeGrafter"/>
</dbReference>
<dbReference type="OrthoDB" id="1937984at2759"/>
<dbReference type="PANTHER" id="PTHR28005">
    <property type="entry name" value="AUTOPHAGY-RELATED PROTEIN 17"/>
    <property type="match status" value="1"/>
</dbReference>
<keyword evidence="7" id="KW-0472">Membrane</keyword>
<protein>
    <recommendedName>
        <fullName evidence="4">Autophagy-related protein 17</fullName>
    </recommendedName>
</protein>
<reference evidence="10 11" key="1">
    <citation type="submission" date="2018-03" db="EMBL/GenBank/DDBJ databases">
        <title>Candida pseudohaemulonii genome assembly and annotation.</title>
        <authorList>
            <person name="Munoz J.F."/>
            <person name="Gade L.G."/>
            <person name="Chow N.A."/>
            <person name="Litvintseva A.P."/>
            <person name="Loparev V.N."/>
            <person name="Cuomo C.A."/>
        </authorList>
    </citation>
    <scope>NUCLEOTIDE SEQUENCE [LARGE SCALE GENOMIC DNA]</scope>
    <source>
        <strain evidence="10 11">B12108</strain>
    </source>
</reference>
<comment type="caution">
    <text evidence="10">The sequence shown here is derived from an EMBL/GenBank/DDBJ whole genome shotgun (WGS) entry which is preliminary data.</text>
</comment>
<evidence type="ECO:0000313" key="10">
    <source>
        <dbReference type="EMBL" id="PSK40679.1"/>
    </source>
</evidence>
<name>A0A2P7YXK8_9ASCO</name>
<dbReference type="Pfam" id="PF04108">
    <property type="entry name" value="ATG17_like"/>
    <property type="match status" value="1"/>
</dbReference>
<evidence type="ECO:0000256" key="7">
    <source>
        <dbReference type="ARBA" id="ARBA00023136"/>
    </source>
</evidence>
<evidence type="ECO:0000313" key="11">
    <source>
        <dbReference type="Proteomes" id="UP000241107"/>
    </source>
</evidence>
<comment type="similarity">
    <text evidence="3">Belongs to the ATG17 family.</text>
</comment>
<dbReference type="GeneID" id="36563720"/>
<gene>
    <name evidence="10" type="ORF">C7M61_000327</name>
</gene>